<dbReference type="Gene3D" id="1.10.10.410">
    <property type="match status" value="1"/>
</dbReference>
<dbReference type="InterPro" id="IPR023168">
    <property type="entry name" value="GatB_Yqey_C_2"/>
</dbReference>
<evidence type="ECO:0000313" key="12">
    <source>
        <dbReference type="EMBL" id="PIU14985.1"/>
    </source>
</evidence>
<dbReference type="EC" id="6.3.5.-" evidence="10"/>
<organism evidence="12 13">
    <name type="scientific">bacterium (Candidatus Gribaldobacteria) CG08_land_8_20_14_0_20_39_15</name>
    <dbReference type="NCBI Taxonomy" id="2014273"/>
    <lineage>
        <taxon>Bacteria</taxon>
        <taxon>Candidatus Gribaldobacteria</taxon>
    </lineage>
</organism>
<keyword evidence="5 10" id="KW-0067">ATP-binding</keyword>
<dbReference type="InterPro" id="IPR004413">
    <property type="entry name" value="GatB"/>
</dbReference>
<dbReference type="GO" id="GO:0016740">
    <property type="term" value="F:transferase activity"/>
    <property type="evidence" value="ECO:0007669"/>
    <property type="project" value="UniProtKB-KW"/>
</dbReference>
<dbReference type="GO" id="GO:0070681">
    <property type="term" value="P:glutaminyl-tRNAGln biosynthesis via transamidation"/>
    <property type="evidence" value="ECO:0007669"/>
    <property type="project" value="TreeGrafter"/>
</dbReference>
<dbReference type="Proteomes" id="UP000229784">
    <property type="component" value="Unassembled WGS sequence"/>
</dbReference>
<reference evidence="13" key="1">
    <citation type="submission" date="2017-09" db="EMBL/GenBank/DDBJ databases">
        <title>Depth-based differentiation of microbial function through sediment-hosted aquifers and enrichment of novel symbionts in the deep terrestrial subsurface.</title>
        <authorList>
            <person name="Probst A.J."/>
            <person name="Ladd B."/>
            <person name="Jarett J.K."/>
            <person name="Geller-Mcgrath D.E."/>
            <person name="Sieber C.M.K."/>
            <person name="Emerson J.B."/>
            <person name="Anantharaman K."/>
            <person name="Thomas B.C."/>
            <person name="Malmstrom R."/>
            <person name="Stieglmeier M."/>
            <person name="Klingl A."/>
            <person name="Woyke T."/>
            <person name="Ryan C.M."/>
            <person name="Banfield J.F."/>
        </authorList>
    </citation>
    <scope>NUCLEOTIDE SEQUENCE [LARGE SCALE GENOMIC DNA]</scope>
</reference>
<evidence type="ECO:0000256" key="1">
    <source>
        <dbReference type="ARBA" id="ARBA00005306"/>
    </source>
</evidence>
<feature type="domain" description="Asn/Gln amidotransferase" evidence="11">
    <location>
        <begin position="353"/>
        <end position="521"/>
    </location>
</feature>
<evidence type="ECO:0000256" key="10">
    <source>
        <dbReference type="HAMAP-Rule" id="MF_00121"/>
    </source>
</evidence>
<dbReference type="GO" id="GO:0005524">
    <property type="term" value="F:ATP binding"/>
    <property type="evidence" value="ECO:0007669"/>
    <property type="project" value="UniProtKB-KW"/>
</dbReference>
<accession>A0A2M6XU44</accession>
<evidence type="ECO:0000256" key="2">
    <source>
        <dbReference type="ARBA" id="ARBA00011123"/>
    </source>
</evidence>
<dbReference type="NCBIfam" id="NF004014">
    <property type="entry name" value="PRK05477.1-4"/>
    <property type="match status" value="1"/>
</dbReference>
<dbReference type="Pfam" id="PF02637">
    <property type="entry name" value="GatB_Yqey"/>
    <property type="match status" value="1"/>
</dbReference>
<dbReference type="InterPro" id="IPR017958">
    <property type="entry name" value="Gln-tRNA_amidoTrfase_suB_CS"/>
</dbReference>
<dbReference type="GO" id="GO:0006412">
    <property type="term" value="P:translation"/>
    <property type="evidence" value="ECO:0007669"/>
    <property type="project" value="UniProtKB-UniRule"/>
</dbReference>
<dbReference type="InterPro" id="IPR042114">
    <property type="entry name" value="GatB_C_1"/>
</dbReference>
<evidence type="ECO:0000256" key="8">
    <source>
        <dbReference type="ARBA" id="ARBA00047380"/>
    </source>
</evidence>
<proteinExistence type="inferred from homology"/>
<keyword evidence="4 10" id="KW-0547">Nucleotide-binding</keyword>
<dbReference type="InterPro" id="IPR014746">
    <property type="entry name" value="Gln_synth/guanido_kin_cat_dom"/>
</dbReference>
<dbReference type="InterPro" id="IPR017959">
    <property type="entry name" value="Asn/Gln-tRNA_amidoTrfase_suB/E"/>
</dbReference>
<dbReference type="SUPFAM" id="SSF89095">
    <property type="entry name" value="GatB/YqeY motif"/>
    <property type="match status" value="1"/>
</dbReference>
<comment type="function">
    <text evidence="7 10">Allows the formation of correctly charged Asn-tRNA(Asn) or Gln-tRNA(Gln) through the transamidation of misacylated Asp-tRNA(Asn) or Glu-tRNA(Gln) in organisms which lack either or both of asparaginyl-tRNA or glutaminyl-tRNA synthetases. The reaction takes place in the presence of glutamine and ATP through an activated phospho-Asp-tRNA(Asn) or phospho-Glu-tRNA(Gln).</text>
</comment>
<evidence type="ECO:0000256" key="4">
    <source>
        <dbReference type="ARBA" id="ARBA00022741"/>
    </source>
</evidence>
<keyword evidence="3 10" id="KW-0436">Ligase</keyword>
<dbReference type="GO" id="GO:0050567">
    <property type="term" value="F:glutaminyl-tRNA synthase (glutamine-hydrolyzing) activity"/>
    <property type="evidence" value="ECO:0007669"/>
    <property type="project" value="UniProtKB-UniRule"/>
</dbReference>
<dbReference type="PANTHER" id="PTHR11659">
    <property type="entry name" value="GLUTAMYL-TRNA GLN AMIDOTRANSFERASE SUBUNIT B MITOCHONDRIAL AND PROKARYOTIC PET112-RELATED"/>
    <property type="match status" value="1"/>
</dbReference>
<dbReference type="HAMAP" id="MF_00121">
    <property type="entry name" value="GatB"/>
    <property type="match status" value="1"/>
</dbReference>
<dbReference type="FunFam" id="1.10.10.410:FF:000001">
    <property type="entry name" value="Aspartyl/glutamyl-tRNA(Asn/Gln) amidotransferase subunit B"/>
    <property type="match status" value="1"/>
</dbReference>
<comment type="caution">
    <text evidence="12">The sequence shown here is derived from an EMBL/GenBank/DDBJ whole genome shotgun (WGS) entry which is preliminary data.</text>
</comment>
<dbReference type="SUPFAM" id="SSF55931">
    <property type="entry name" value="Glutamine synthetase/guanido kinase"/>
    <property type="match status" value="1"/>
</dbReference>
<evidence type="ECO:0000259" key="11">
    <source>
        <dbReference type="SMART" id="SM00845"/>
    </source>
</evidence>
<evidence type="ECO:0000256" key="6">
    <source>
        <dbReference type="ARBA" id="ARBA00022917"/>
    </source>
</evidence>
<dbReference type="EMBL" id="PEXQ01000055">
    <property type="protein sequence ID" value="PIU14985.1"/>
    <property type="molecule type" value="Genomic_DNA"/>
</dbReference>
<dbReference type="InterPro" id="IPR003789">
    <property type="entry name" value="Asn/Gln_tRNA_amidoTrase-B-like"/>
</dbReference>
<dbReference type="SMART" id="SM00845">
    <property type="entry name" value="GatB_Yqey"/>
    <property type="match status" value="1"/>
</dbReference>
<evidence type="ECO:0000256" key="7">
    <source>
        <dbReference type="ARBA" id="ARBA00024799"/>
    </source>
</evidence>
<evidence type="ECO:0000256" key="9">
    <source>
        <dbReference type="ARBA" id="ARBA00047913"/>
    </source>
</evidence>
<sequence length="522" mass="59199">MDYKPTIGLEIHIELNTMSKMFCACPNESAAAEPNKNICPTCSGQPGTLPAINSEAVKKIIKTGLALHCQVARSTFFERKNYFYPDLPKGYQISQYQAPLSKNGYVDIRIPDKDGEVEKSEILNSKSETNLNGQNLKFKVKRIRIERVHLEEDAGKLLHPEGTDYSLVDLNRAGIPLMELVTEPDIHSSGEAAEFVKELQLILRYLGVSGANMEKGEMRAEVNISLAKDGEPLGTKVEVKNLNSIKAVEKSIEYETKRQSEILNNAEKVIQETRGWDDKKETTFLQRNKESANDYRYFPEPDLPVLQFSQEFLDIVKNNIPELPEEKRQRFIREYHLTKKEIELYVHQRDLGSYFEKVVSELTNWVKEKYASGLSQEEFQKLIKLTSNYISTDLQALLNEKGIEDFSEAKFKITPENFAEFLCLLYLGEISSKIAKMLLPEMFLNGGDPSQIITDKGWQMVSDEAEIEKAAQEIITNNSKAVEDYKKGKSASLQFLIGQIMAKTKGKASPGLAKEILEKMLK</sequence>
<dbReference type="InterPro" id="IPR006075">
    <property type="entry name" value="Asn/Gln-tRNA_Trfase_suB/E_cat"/>
</dbReference>
<name>A0A2M6XU44_9BACT</name>
<protein>
    <recommendedName>
        <fullName evidence="10">Aspartyl/glutamyl-tRNA(Asn/Gln) amidotransferase subunit B</fullName>
        <shortName evidence="10">Asp/Glu-ADT subunit B</shortName>
        <ecNumber evidence="10">6.3.5.-</ecNumber>
    </recommendedName>
</protein>
<dbReference type="PROSITE" id="PS01234">
    <property type="entry name" value="GATB"/>
    <property type="match status" value="1"/>
</dbReference>
<dbReference type="PANTHER" id="PTHR11659:SF0">
    <property type="entry name" value="GLUTAMYL-TRNA(GLN) AMIDOTRANSFERASE SUBUNIT B, MITOCHONDRIAL"/>
    <property type="match status" value="1"/>
</dbReference>
<keyword evidence="6 10" id="KW-0648">Protein biosynthesis</keyword>
<dbReference type="AlphaFoldDB" id="A0A2M6XU44"/>
<comment type="catalytic activity">
    <reaction evidence="8 10">
        <text>L-aspartyl-tRNA(Asn) + L-glutamine + ATP + H2O = L-asparaginyl-tRNA(Asn) + L-glutamate + ADP + phosphate + 2 H(+)</text>
        <dbReference type="Rhea" id="RHEA:14513"/>
        <dbReference type="Rhea" id="RHEA-COMP:9674"/>
        <dbReference type="Rhea" id="RHEA-COMP:9677"/>
        <dbReference type="ChEBI" id="CHEBI:15377"/>
        <dbReference type="ChEBI" id="CHEBI:15378"/>
        <dbReference type="ChEBI" id="CHEBI:29985"/>
        <dbReference type="ChEBI" id="CHEBI:30616"/>
        <dbReference type="ChEBI" id="CHEBI:43474"/>
        <dbReference type="ChEBI" id="CHEBI:58359"/>
        <dbReference type="ChEBI" id="CHEBI:78515"/>
        <dbReference type="ChEBI" id="CHEBI:78516"/>
        <dbReference type="ChEBI" id="CHEBI:456216"/>
    </reaction>
</comment>
<comment type="catalytic activity">
    <reaction evidence="9 10">
        <text>L-glutamyl-tRNA(Gln) + L-glutamine + ATP + H2O = L-glutaminyl-tRNA(Gln) + L-glutamate + ADP + phosphate + H(+)</text>
        <dbReference type="Rhea" id="RHEA:17521"/>
        <dbReference type="Rhea" id="RHEA-COMP:9681"/>
        <dbReference type="Rhea" id="RHEA-COMP:9684"/>
        <dbReference type="ChEBI" id="CHEBI:15377"/>
        <dbReference type="ChEBI" id="CHEBI:15378"/>
        <dbReference type="ChEBI" id="CHEBI:29985"/>
        <dbReference type="ChEBI" id="CHEBI:30616"/>
        <dbReference type="ChEBI" id="CHEBI:43474"/>
        <dbReference type="ChEBI" id="CHEBI:58359"/>
        <dbReference type="ChEBI" id="CHEBI:78520"/>
        <dbReference type="ChEBI" id="CHEBI:78521"/>
        <dbReference type="ChEBI" id="CHEBI:456216"/>
    </reaction>
</comment>
<dbReference type="Gene3D" id="1.10.150.380">
    <property type="entry name" value="GatB domain, N-terminal subdomain"/>
    <property type="match status" value="1"/>
</dbReference>
<dbReference type="NCBIfam" id="TIGR00133">
    <property type="entry name" value="gatB"/>
    <property type="match status" value="1"/>
</dbReference>
<comment type="similarity">
    <text evidence="1 10">Belongs to the GatB/GatE family. GatB subfamily.</text>
</comment>
<keyword evidence="12" id="KW-0808">Transferase</keyword>
<evidence type="ECO:0000256" key="3">
    <source>
        <dbReference type="ARBA" id="ARBA00022598"/>
    </source>
</evidence>
<dbReference type="Pfam" id="PF02934">
    <property type="entry name" value="GatB_N"/>
    <property type="match status" value="1"/>
</dbReference>
<dbReference type="GO" id="GO:0050566">
    <property type="term" value="F:asparaginyl-tRNA synthase (glutamine-hydrolyzing) activity"/>
    <property type="evidence" value="ECO:0007669"/>
    <property type="project" value="RHEA"/>
</dbReference>
<gene>
    <name evidence="10" type="primary">gatB</name>
    <name evidence="12" type="ORF">COT20_02235</name>
</gene>
<evidence type="ECO:0000256" key="5">
    <source>
        <dbReference type="ARBA" id="ARBA00022840"/>
    </source>
</evidence>
<evidence type="ECO:0000313" key="13">
    <source>
        <dbReference type="Proteomes" id="UP000229784"/>
    </source>
</evidence>
<dbReference type="NCBIfam" id="NF004012">
    <property type="entry name" value="PRK05477.1-2"/>
    <property type="match status" value="1"/>
</dbReference>
<comment type="subunit">
    <text evidence="2 10">Heterotrimer of A, B and C subunits.</text>
</comment>
<dbReference type="InterPro" id="IPR018027">
    <property type="entry name" value="Asn/Gln_amidotransferase"/>
</dbReference>